<dbReference type="RefSeq" id="WP_120367969.1">
    <property type="nucleotide sequence ID" value="NZ_RAXZ01000021.1"/>
</dbReference>
<evidence type="ECO:0000313" key="2">
    <source>
        <dbReference type="EMBL" id="RKG50046.1"/>
    </source>
</evidence>
<reference evidence="2 3" key="1">
    <citation type="submission" date="2018-09" db="EMBL/GenBank/DDBJ databases">
        <title>The draft genome of Acinetobacter spp. strains.</title>
        <authorList>
            <person name="Qin J."/>
            <person name="Feng Y."/>
            <person name="Zong Z."/>
        </authorList>
    </citation>
    <scope>NUCLEOTIDE SEQUENCE [LARGE SCALE GENOMIC DNA]</scope>
    <source>
        <strain evidence="2 3">WCHAc060002</strain>
    </source>
</reference>
<evidence type="ECO:0000313" key="3">
    <source>
        <dbReference type="Proteomes" id="UP000281084"/>
    </source>
</evidence>
<gene>
    <name evidence="2" type="ORF">D7V64_12995</name>
</gene>
<comment type="caution">
    <text evidence="2">The sequence shown here is derived from an EMBL/GenBank/DDBJ whole genome shotgun (WGS) entry which is preliminary data.</text>
</comment>
<dbReference type="Proteomes" id="UP000281084">
    <property type="component" value="Unassembled WGS sequence"/>
</dbReference>
<protein>
    <submittedName>
        <fullName evidence="2">Uncharacterized protein</fullName>
    </submittedName>
</protein>
<sequence>MNTLNTTQLKVTQLNRLIAELEQLMVDMKNDDLLHTYRRTINLEIASAIAELLDTKAVIFALYPNLIPQDSPSAFNHDFYKKYVQKNIPVKNWDNLNTLLKLYTPSKEDAQLSLFRNID</sequence>
<accession>A0A3A8FW89</accession>
<dbReference type="EMBL" id="RAXZ01000021">
    <property type="protein sequence ID" value="RKG50046.1"/>
    <property type="molecule type" value="Genomic_DNA"/>
</dbReference>
<dbReference type="AlphaFoldDB" id="A0A3A8FW89"/>
<organism evidence="2 3">
    <name type="scientific">Acinetobacter cumulans</name>
    <dbReference type="NCBI Taxonomy" id="2136182"/>
    <lineage>
        <taxon>Bacteria</taxon>
        <taxon>Pseudomonadati</taxon>
        <taxon>Pseudomonadota</taxon>
        <taxon>Gammaproteobacteria</taxon>
        <taxon>Moraxellales</taxon>
        <taxon>Moraxellaceae</taxon>
        <taxon>Acinetobacter</taxon>
    </lineage>
</organism>
<evidence type="ECO:0000256" key="1">
    <source>
        <dbReference type="SAM" id="Coils"/>
    </source>
</evidence>
<keyword evidence="1" id="KW-0175">Coiled coil</keyword>
<name>A0A3A8FW89_9GAMM</name>
<proteinExistence type="predicted"/>
<feature type="coiled-coil region" evidence="1">
    <location>
        <begin position="4"/>
        <end position="31"/>
    </location>
</feature>